<evidence type="ECO:0000313" key="2">
    <source>
        <dbReference type="EMBL" id="MCY8120270.1"/>
    </source>
</evidence>
<reference evidence="2" key="1">
    <citation type="submission" date="2022-02" db="EMBL/GenBank/DDBJ databases">
        <title>Crop Bioprotection Bacillus Genome Sequencing.</title>
        <authorList>
            <person name="Dunlap C."/>
        </authorList>
    </citation>
    <scope>NUCLEOTIDE SEQUENCE</scope>
    <source>
        <strain evidence="2">M18B4</strain>
    </source>
</reference>
<organism evidence="2 3">
    <name type="scientific">Bacillus spizizenii</name>
    <name type="common">Bacillus subtilis subsp. spizizenii</name>
    <dbReference type="NCBI Taxonomy" id="96241"/>
    <lineage>
        <taxon>Bacteria</taxon>
        <taxon>Bacillati</taxon>
        <taxon>Bacillota</taxon>
        <taxon>Bacilli</taxon>
        <taxon>Bacillales</taxon>
        <taxon>Bacillaceae</taxon>
        <taxon>Bacillus</taxon>
    </lineage>
</organism>
<comment type="caution">
    <text evidence="2">The sequence shown here is derived from an EMBL/GenBank/DDBJ whole genome shotgun (WGS) entry which is preliminary data.</text>
</comment>
<proteinExistence type="predicted"/>
<evidence type="ECO:0000313" key="3">
    <source>
        <dbReference type="Proteomes" id="UP001070352"/>
    </source>
</evidence>
<protein>
    <submittedName>
        <fullName evidence="2">Sterol carrier protein domain-containing protein</fullName>
    </submittedName>
</protein>
<dbReference type="SUPFAM" id="SSF55718">
    <property type="entry name" value="SCP-like"/>
    <property type="match status" value="1"/>
</dbReference>
<dbReference type="Pfam" id="PF13530">
    <property type="entry name" value="SCP2_2"/>
    <property type="match status" value="1"/>
</dbReference>
<dbReference type="InterPro" id="IPR025559">
    <property type="entry name" value="Eis_dom"/>
</dbReference>
<sequence length="50" mass="5774">MTAPFDFKVTDQWAPWNQQTFRVDSEQVQIIPEESSDHLIECSISSLTAF</sequence>
<accession>A0A9Q4H984</accession>
<name>A0A9Q4H984_BACSC</name>
<dbReference type="InterPro" id="IPR036527">
    <property type="entry name" value="SCP2_sterol-bd_dom_sf"/>
</dbReference>
<dbReference type="EMBL" id="JALANJ010000007">
    <property type="protein sequence ID" value="MCY8120270.1"/>
    <property type="molecule type" value="Genomic_DNA"/>
</dbReference>
<gene>
    <name evidence="2" type="ORF">MOC45_06595</name>
</gene>
<evidence type="ECO:0000259" key="1">
    <source>
        <dbReference type="Pfam" id="PF13530"/>
    </source>
</evidence>
<dbReference type="AlphaFoldDB" id="A0A9Q4H984"/>
<feature type="domain" description="Enhanced intracellular survival protein" evidence="1">
    <location>
        <begin position="3"/>
        <end position="49"/>
    </location>
</feature>
<dbReference type="Proteomes" id="UP001070352">
    <property type="component" value="Unassembled WGS sequence"/>
</dbReference>
<dbReference type="Gene3D" id="3.30.1050.10">
    <property type="entry name" value="SCP2 sterol-binding domain"/>
    <property type="match status" value="1"/>
</dbReference>